<dbReference type="EMBL" id="JBEPMC010000023">
    <property type="protein sequence ID" value="MET3583777.1"/>
    <property type="molecule type" value="Genomic_DNA"/>
</dbReference>
<comment type="caution">
    <text evidence="2">The sequence shown here is derived from an EMBL/GenBank/DDBJ whole genome shotgun (WGS) entry which is preliminary data.</text>
</comment>
<evidence type="ECO:0000259" key="1">
    <source>
        <dbReference type="Pfam" id="PF08388"/>
    </source>
</evidence>
<evidence type="ECO:0000313" key="2">
    <source>
        <dbReference type="EMBL" id="MET3583777.1"/>
    </source>
</evidence>
<sequence length="149" mass="16865">MPDTGLSLPQMIKELKPYLIGWGGYFGFCQTPRVLTHLEAWIRRRSTHVSLAAVGERAQPLQGTTSSWRTKVRLRLPPVHRRDSGACQDTRRSNKLCATITSSLTVSLDFMSLPKLNPIEPPWYGPVCPVVWDGRRREASPYPDRIPNP</sequence>
<name>A0ABV2H0F4_9HYPH</name>
<dbReference type="Pfam" id="PF08388">
    <property type="entry name" value="GIIM"/>
    <property type="match status" value="1"/>
</dbReference>
<evidence type="ECO:0000313" key="3">
    <source>
        <dbReference type="Proteomes" id="UP001549204"/>
    </source>
</evidence>
<dbReference type="Proteomes" id="UP001549204">
    <property type="component" value="Unassembled WGS sequence"/>
</dbReference>
<dbReference type="RefSeq" id="WP_354494813.1">
    <property type="nucleotide sequence ID" value="NZ_JBEPMC010000023.1"/>
</dbReference>
<organism evidence="2 3">
    <name type="scientific">Mesorhizobium robiniae</name>
    <dbReference type="NCBI Taxonomy" id="559315"/>
    <lineage>
        <taxon>Bacteria</taxon>
        <taxon>Pseudomonadati</taxon>
        <taxon>Pseudomonadota</taxon>
        <taxon>Alphaproteobacteria</taxon>
        <taxon>Hyphomicrobiales</taxon>
        <taxon>Phyllobacteriaceae</taxon>
        <taxon>Mesorhizobium</taxon>
    </lineage>
</organism>
<proteinExistence type="predicted"/>
<dbReference type="InterPro" id="IPR013597">
    <property type="entry name" value="Mat_intron_G2"/>
</dbReference>
<reference evidence="2 3" key="1">
    <citation type="submission" date="2024-06" db="EMBL/GenBank/DDBJ databases">
        <title>Genomic Encyclopedia of Type Strains, Phase IV (KMG-IV): sequencing the most valuable type-strain genomes for metagenomic binning, comparative biology and taxonomic classification.</title>
        <authorList>
            <person name="Goeker M."/>
        </authorList>
    </citation>
    <scope>NUCLEOTIDE SEQUENCE [LARGE SCALE GENOMIC DNA]</scope>
    <source>
        <strain evidence="2 3">DSM 100022</strain>
    </source>
</reference>
<protein>
    <recommendedName>
        <fullName evidence="1">Group II intron maturase-specific domain-containing protein</fullName>
    </recommendedName>
</protein>
<accession>A0ABV2H0F4</accession>
<gene>
    <name evidence="2" type="ORF">ABID19_006843</name>
</gene>
<feature type="domain" description="Group II intron maturase-specific" evidence="1">
    <location>
        <begin position="4"/>
        <end position="48"/>
    </location>
</feature>
<keyword evidence="3" id="KW-1185">Reference proteome</keyword>